<dbReference type="Proteomes" id="UP000054516">
    <property type="component" value="Unassembled WGS sequence"/>
</dbReference>
<evidence type="ECO:0000256" key="6">
    <source>
        <dbReference type="ARBA" id="ARBA00022438"/>
    </source>
</evidence>
<dbReference type="Pfam" id="PF00557">
    <property type="entry name" value="Peptidase_M24"/>
    <property type="match status" value="1"/>
</dbReference>
<proteinExistence type="inferred from homology"/>
<evidence type="ECO:0000313" key="16">
    <source>
        <dbReference type="EMBL" id="GAP89999.1"/>
    </source>
</evidence>
<evidence type="ECO:0000259" key="15">
    <source>
        <dbReference type="SMART" id="SM01011"/>
    </source>
</evidence>
<evidence type="ECO:0000256" key="12">
    <source>
        <dbReference type="ARBA" id="ARBA00030849"/>
    </source>
</evidence>
<comment type="function">
    <text evidence="3">Catalyzes the removal of a penultimate prolyl residue from the N-termini of peptides.</text>
</comment>
<dbReference type="InterPro" id="IPR029149">
    <property type="entry name" value="Creatin/AminoP/Spt16_N"/>
</dbReference>
<dbReference type="OrthoDB" id="10261878at2759"/>
<dbReference type="EMBL" id="DF977488">
    <property type="protein sequence ID" value="GAP89999.1"/>
    <property type="molecule type" value="Genomic_DNA"/>
</dbReference>
<name>A0A1W2TNP5_ROSNE</name>
<evidence type="ECO:0000256" key="13">
    <source>
        <dbReference type="ARBA" id="ARBA00032413"/>
    </source>
</evidence>
<sequence>MMEATNIDHSLVIEDEFDALSIEIKAPVPSRVGTSDKYPAKLHARKVARALGSRDGVIYLPGQWDVNWEDSDQGPPFRQRRYFYYLTGVNFPACSVTYDIEADKLTLWIPFTPPATILWFGNTPSPEDCLARSDLHDVRYSNLLPEYLASRLAKVKTLYVLRPSQMPKFPEFDGLKARLHIDTSSLQSVMDEARVIKSDYEIDMIRRANDVSSEAHKRVARSMYGMSNECQIEAAFLNSCTAQNAHTQAYPIIAGSGSNASTLHYDANNEPLAGRQLVVLDAGAEWDCYASDVTRTLPIGPAFSPEAKGIYDLVHKMQDECIWRIRPGVVFRDLQLHATLVAVKGLLELGILHNGTADEIFKNGTGSAFFPHGLGHHVGLDVHDVLSKDLLRPAGESMWGKRRPIGPNSLRTMIKQAATDAAAAAAATAGRGANNNDDASARQFNTLQTHMVVTVEPGLYFCRSYIEAYFLRSDQHKRYINQEVLERYWDVGGVRIEDCILVTEDGYENLTTAPKGEGLLRILGVEY</sequence>
<evidence type="ECO:0000256" key="10">
    <source>
        <dbReference type="ARBA" id="ARBA00023049"/>
    </source>
</evidence>
<evidence type="ECO:0000256" key="11">
    <source>
        <dbReference type="ARBA" id="ARBA00023211"/>
    </source>
</evidence>
<evidence type="ECO:0000256" key="8">
    <source>
        <dbReference type="ARBA" id="ARBA00022723"/>
    </source>
</evidence>
<dbReference type="AlphaFoldDB" id="A0A1W2TNP5"/>
<evidence type="ECO:0000256" key="2">
    <source>
        <dbReference type="ARBA" id="ARBA00001936"/>
    </source>
</evidence>
<dbReference type="SMART" id="SM01011">
    <property type="entry name" value="AMP_N"/>
    <property type="match status" value="1"/>
</dbReference>
<dbReference type="InterPro" id="IPR000994">
    <property type="entry name" value="Pept_M24"/>
</dbReference>
<keyword evidence="7" id="KW-0645">Protease</keyword>
<comment type="similarity">
    <text evidence="4 14">Belongs to the peptidase M24B family.</text>
</comment>
<dbReference type="PANTHER" id="PTHR43226:SF3">
    <property type="entry name" value="XAA-PRO AMINOPEPTIDASE AN0832-RELATED"/>
    <property type="match status" value="1"/>
</dbReference>
<dbReference type="CDD" id="cd01087">
    <property type="entry name" value="Prolidase"/>
    <property type="match status" value="1"/>
</dbReference>
<dbReference type="SUPFAM" id="SSF53092">
    <property type="entry name" value="Creatinase/prolidase N-terminal domain"/>
    <property type="match status" value="1"/>
</dbReference>
<evidence type="ECO:0000256" key="14">
    <source>
        <dbReference type="RuleBase" id="RU000590"/>
    </source>
</evidence>
<dbReference type="GO" id="GO:0030145">
    <property type="term" value="F:manganese ion binding"/>
    <property type="evidence" value="ECO:0007669"/>
    <property type="project" value="InterPro"/>
</dbReference>
<dbReference type="InterPro" id="IPR007865">
    <property type="entry name" value="Aminopep_P_N"/>
</dbReference>
<comment type="catalytic activity">
    <reaction evidence="1">
        <text>Release of any N-terminal amino acid, including proline, that is linked to proline, even from a dipeptide or tripeptide.</text>
        <dbReference type="EC" id="3.4.11.9"/>
    </reaction>
</comment>
<dbReference type="GO" id="GO:0006508">
    <property type="term" value="P:proteolysis"/>
    <property type="evidence" value="ECO:0007669"/>
    <property type="project" value="UniProtKB-KW"/>
</dbReference>
<reference evidence="16" key="1">
    <citation type="submission" date="2016-03" db="EMBL/GenBank/DDBJ databases">
        <title>Draft genome sequence of Rosellinia necatrix.</title>
        <authorList>
            <person name="Kanematsu S."/>
        </authorList>
    </citation>
    <scope>NUCLEOTIDE SEQUENCE [LARGE SCALE GENOMIC DNA]</scope>
    <source>
        <strain evidence="16">W97</strain>
    </source>
</reference>
<keyword evidence="6 16" id="KW-0031">Aminopeptidase</keyword>
<evidence type="ECO:0000256" key="3">
    <source>
        <dbReference type="ARBA" id="ARBA00002443"/>
    </source>
</evidence>
<comment type="cofactor">
    <cofactor evidence="2">
        <name>Mn(2+)</name>
        <dbReference type="ChEBI" id="CHEBI:29035"/>
    </cofactor>
</comment>
<evidence type="ECO:0000256" key="9">
    <source>
        <dbReference type="ARBA" id="ARBA00022801"/>
    </source>
</evidence>
<dbReference type="InterPro" id="IPR036005">
    <property type="entry name" value="Creatinase/aminopeptidase-like"/>
</dbReference>
<protein>
    <recommendedName>
        <fullName evidence="5">Xaa-Pro aminopeptidase</fullName>
        <ecNumber evidence="5">3.4.11.9</ecNumber>
    </recommendedName>
    <alternativeName>
        <fullName evidence="12">Aminoacylproline aminopeptidase</fullName>
    </alternativeName>
    <alternativeName>
        <fullName evidence="13">Prolidase</fullName>
    </alternativeName>
</protein>
<accession>A0A1W2TNP5</accession>
<evidence type="ECO:0000256" key="5">
    <source>
        <dbReference type="ARBA" id="ARBA00012574"/>
    </source>
</evidence>
<dbReference type="InterPro" id="IPR001131">
    <property type="entry name" value="Peptidase_M24B_aminopep-P_CS"/>
</dbReference>
<dbReference type="InterPro" id="IPR052433">
    <property type="entry name" value="X-Pro_dipept-like"/>
</dbReference>
<feature type="domain" description="Aminopeptidase P N-terminal" evidence="15">
    <location>
        <begin position="38"/>
        <end position="167"/>
    </location>
</feature>
<dbReference type="Gene3D" id="3.40.350.10">
    <property type="entry name" value="Creatinase/prolidase N-terminal domain"/>
    <property type="match status" value="1"/>
</dbReference>
<dbReference type="GO" id="GO:0070006">
    <property type="term" value="F:metalloaminopeptidase activity"/>
    <property type="evidence" value="ECO:0007669"/>
    <property type="project" value="InterPro"/>
</dbReference>
<organism evidence="16">
    <name type="scientific">Rosellinia necatrix</name>
    <name type="common">White root-rot fungus</name>
    <dbReference type="NCBI Taxonomy" id="77044"/>
    <lineage>
        <taxon>Eukaryota</taxon>
        <taxon>Fungi</taxon>
        <taxon>Dikarya</taxon>
        <taxon>Ascomycota</taxon>
        <taxon>Pezizomycotina</taxon>
        <taxon>Sordariomycetes</taxon>
        <taxon>Xylariomycetidae</taxon>
        <taxon>Xylariales</taxon>
        <taxon>Xylariaceae</taxon>
        <taxon>Rosellinia</taxon>
    </lineage>
</organism>
<evidence type="ECO:0000256" key="1">
    <source>
        <dbReference type="ARBA" id="ARBA00001424"/>
    </source>
</evidence>
<dbReference type="EC" id="3.4.11.9" evidence="5"/>
<dbReference type="STRING" id="77044.A0A1W2TNP5"/>
<dbReference type="PANTHER" id="PTHR43226">
    <property type="entry name" value="XAA-PRO AMINOPEPTIDASE 3"/>
    <property type="match status" value="1"/>
</dbReference>
<dbReference type="Pfam" id="PF05195">
    <property type="entry name" value="AMP_N"/>
    <property type="match status" value="1"/>
</dbReference>
<keyword evidence="9" id="KW-0378">Hydrolase</keyword>
<dbReference type="SUPFAM" id="SSF55920">
    <property type="entry name" value="Creatinase/aminopeptidase"/>
    <property type="match status" value="1"/>
</dbReference>
<gene>
    <name evidence="16" type="ORF">SAMD00023353_4300300</name>
</gene>
<evidence type="ECO:0000256" key="7">
    <source>
        <dbReference type="ARBA" id="ARBA00022670"/>
    </source>
</evidence>
<keyword evidence="11" id="KW-0464">Manganese</keyword>
<keyword evidence="10" id="KW-0482">Metalloprotease</keyword>
<keyword evidence="17" id="KW-1185">Reference proteome</keyword>
<dbReference type="PROSITE" id="PS00491">
    <property type="entry name" value="PROLINE_PEPTIDASE"/>
    <property type="match status" value="1"/>
</dbReference>
<dbReference type="OMA" id="YELRMIR"/>
<dbReference type="Gene3D" id="3.90.230.10">
    <property type="entry name" value="Creatinase/methionine aminopeptidase superfamily"/>
    <property type="match status" value="1"/>
</dbReference>
<keyword evidence="8 14" id="KW-0479">Metal-binding</keyword>
<evidence type="ECO:0000313" key="17">
    <source>
        <dbReference type="Proteomes" id="UP000054516"/>
    </source>
</evidence>
<evidence type="ECO:0000256" key="4">
    <source>
        <dbReference type="ARBA" id="ARBA00008766"/>
    </source>
</evidence>